<gene>
    <name evidence="2" type="ORF">CSTERTH_05095</name>
</gene>
<reference evidence="2 3" key="1">
    <citation type="submission" date="2016-02" db="EMBL/GenBank/DDBJ databases">
        <title>Comparison of Clostridium stercorarium subspecies using comparative genomics and transcriptomics.</title>
        <authorList>
            <person name="Schellenberg J."/>
            <person name="Thallinger G."/>
            <person name="Levin D.B."/>
            <person name="Zhang X."/>
            <person name="Alvare G."/>
            <person name="Fristensky B."/>
            <person name="Sparling R."/>
        </authorList>
    </citation>
    <scope>NUCLEOTIDE SEQUENCE [LARGE SCALE GENOMIC DNA]</scope>
    <source>
        <strain evidence="2 3">DSM 2910</strain>
    </source>
</reference>
<dbReference type="EMBL" id="CP014672">
    <property type="protein sequence ID" value="ANW98463.1"/>
    <property type="molecule type" value="Genomic_DNA"/>
</dbReference>
<dbReference type="Proteomes" id="UP000092971">
    <property type="component" value="Chromosome"/>
</dbReference>
<organism evidence="2 3">
    <name type="scientific">Thermoclostridium stercorarium subsp. thermolacticum DSM 2910</name>
    <dbReference type="NCBI Taxonomy" id="1121336"/>
    <lineage>
        <taxon>Bacteria</taxon>
        <taxon>Bacillati</taxon>
        <taxon>Bacillota</taxon>
        <taxon>Clostridia</taxon>
        <taxon>Eubacteriales</taxon>
        <taxon>Oscillospiraceae</taxon>
        <taxon>Thermoclostridium</taxon>
    </lineage>
</organism>
<proteinExistence type="predicted"/>
<feature type="region of interest" description="Disordered" evidence="1">
    <location>
        <begin position="1"/>
        <end position="34"/>
    </location>
</feature>
<accession>A0A1B1YCG8</accession>
<evidence type="ECO:0000313" key="2">
    <source>
        <dbReference type="EMBL" id="ANW98463.1"/>
    </source>
</evidence>
<name>A0A1B1YCG8_THEST</name>
<sequence length="60" mass="6534">MAGAKQQGNGIELAPELPSEIRVGQDESPSLSGQDIGRTHLYLEKEWLIDPSSLLAKVFL</sequence>
<evidence type="ECO:0000256" key="1">
    <source>
        <dbReference type="SAM" id="MobiDB-lite"/>
    </source>
</evidence>
<dbReference type="AlphaFoldDB" id="A0A1B1YCG8"/>
<evidence type="ECO:0000313" key="3">
    <source>
        <dbReference type="Proteomes" id="UP000092971"/>
    </source>
</evidence>
<protein>
    <submittedName>
        <fullName evidence="2">Uncharacterized protein</fullName>
    </submittedName>
</protein>